<evidence type="ECO:0000256" key="7">
    <source>
        <dbReference type="ARBA" id="ARBA00022741"/>
    </source>
</evidence>
<dbReference type="eggNOG" id="COG4191">
    <property type="taxonomic scope" value="Bacteria"/>
</dbReference>
<dbReference type="EMBL" id="CP002159">
    <property type="protein sequence ID" value="ADL56079.1"/>
    <property type="molecule type" value="Genomic_DNA"/>
</dbReference>
<keyword evidence="6" id="KW-0808">Transferase</keyword>
<evidence type="ECO:0000256" key="3">
    <source>
        <dbReference type="ARBA" id="ARBA00012438"/>
    </source>
</evidence>
<dbReference type="RefSeq" id="WP_013294011.1">
    <property type="nucleotide sequence ID" value="NC_014394.1"/>
</dbReference>
<keyword evidence="5" id="KW-0597">Phosphoprotein</keyword>
<dbReference type="Proteomes" id="UP000001235">
    <property type="component" value="Chromosome"/>
</dbReference>
<reference evidence="12 13" key="1">
    <citation type="submission" date="2010-08" db="EMBL/GenBank/DDBJ databases">
        <title>Complete sequence of Gallionella capsiferriformans ES-2.</title>
        <authorList>
            <consortium name="US DOE Joint Genome Institute"/>
            <person name="Lucas S."/>
            <person name="Copeland A."/>
            <person name="Lapidus A."/>
            <person name="Cheng J.-F."/>
            <person name="Bruce D."/>
            <person name="Goodwin L."/>
            <person name="Pitluck S."/>
            <person name="Chertkov O."/>
            <person name="Davenport K.W."/>
            <person name="Detter J.C."/>
            <person name="Han C."/>
            <person name="Tapia R."/>
            <person name="Land M."/>
            <person name="Hauser L."/>
            <person name="Chang Y.-J."/>
            <person name="Jeffries C."/>
            <person name="Kyrpides N."/>
            <person name="Ivanova N."/>
            <person name="Mikhailova N."/>
            <person name="Shelobolina E.S."/>
            <person name="Picardal F."/>
            <person name="Roden E."/>
            <person name="Emerson D."/>
            <person name="Woyke T."/>
        </authorList>
    </citation>
    <scope>NUCLEOTIDE SEQUENCE [LARGE SCALE GENOMIC DNA]</scope>
    <source>
        <strain evidence="12 13">ES-2</strain>
    </source>
</reference>
<dbReference type="STRING" id="395494.Galf_2074"/>
<dbReference type="GO" id="GO:0005886">
    <property type="term" value="C:plasma membrane"/>
    <property type="evidence" value="ECO:0007669"/>
    <property type="project" value="UniProtKB-SubCell"/>
</dbReference>
<feature type="transmembrane region" description="Helical" evidence="10">
    <location>
        <begin position="123"/>
        <end position="141"/>
    </location>
</feature>
<keyword evidence="4" id="KW-1003">Cell membrane</keyword>
<dbReference type="GO" id="GO:0005524">
    <property type="term" value="F:ATP binding"/>
    <property type="evidence" value="ECO:0007669"/>
    <property type="project" value="UniProtKB-KW"/>
</dbReference>
<dbReference type="Pfam" id="PF25323">
    <property type="entry name" value="6TM_PilS"/>
    <property type="match status" value="1"/>
</dbReference>
<keyword evidence="9" id="KW-0067">ATP-binding</keyword>
<dbReference type="PRINTS" id="PR00344">
    <property type="entry name" value="BCTRLSENSOR"/>
</dbReference>
<dbReference type="PROSITE" id="PS50109">
    <property type="entry name" value="HIS_KIN"/>
    <property type="match status" value="1"/>
</dbReference>
<evidence type="ECO:0000313" key="13">
    <source>
        <dbReference type="Proteomes" id="UP000001235"/>
    </source>
</evidence>
<protein>
    <recommendedName>
        <fullName evidence="3">histidine kinase</fullName>
        <ecNumber evidence="3">2.7.13.3</ecNumber>
    </recommendedName>
</protein>
<evidence type="ECO:0000256" key="4">
    <source>
        <dbReference type="ARBA" id="ARBA00022475"/>
    </source>
</evidence>
<evidence type="ECO:0000256" key="2">
    <source>
        <dbReference type="ARBA" id="ARBA00004651"/>
    </source>
</evidence>
<evidence type="ECO:0000256" key="1">
    <source>
        <dbReference type="ARBA" id="ARBA00000085"/>
    </source>
</evidence>
<dbReference type="SMART" id="SM00387">
    <property type="entry name" value="HATPase_c"/>
    <property type="match status" value="1"/>
</dbReference>
<dbReference type="Pfam" id="PF00512">
    <property type="entry name" value="HisKA"/>
    <property type="match status" value="1"/>
</dbReference>
<dbReference type="InterPro" id="IPR003594">
    <property type="entry name" value="HATPase_dom"/>
</dbReference>
<feature type="transmembrane region" description="Helical" evidence="10">
    <location>
        <begin position="76"/>
        <end position="94"/>
    </location>
</feature>
<dbReference type="KEGG" id="gca:Galf_2074"/>
<keyword evidence="10" id="KW-1133">Transmembrane helix</keyword>
<dbReference type="InterPro" id="IPR050980">
    <property type="entry name" value="2C_sensor_his_kinase"/>
</dbReference>
<evidence type="ECO:0000259" key="11">
    <source>
        <dbReference type="PROSITE" id="PS50109"/>
    </source>
</evidence>
<dbReference type="PANTHER" id="PTHR44936">
    <property type="entry name" value="SENSOR PROTEIN CREC"/>
    <property type="match status" value="1"/>
</dbReference>
<dbReference type="Gene3D" id="1.10.287.130">
    <property type="match status" value="1"/>
</dbReference>
<evidence type="ECO:0000313" key="12">
    <source>
        <dbReference type="EMBL" id="ADL56079.1"/>
    </source>
</evidence>
<comment type="catalytic activity">
    <reaction evidence="1">
        <text>ATP + protein L-histidine = ADP + protein N-phospho-L-histidine.</text>
        <dbReference type="EC" id="2.7.13.3"/>
    </reaction>
</comment>
<dbReference type="SUPFAM" id="SSF47384">
    <property type="entry name" value="Homodimeric domain of signal transducing histidine kinase"/>
    <property type="match status" value="1"/>
</dbReference>
<feature type="transmembrane region" description="Helical" evidence="10">
    <location>
        <begin position="172"/>
        <end position="190"/>
    </location>
</feature>
<dbReference type="InterPro" id="IPR005467">
    <property type="entry name" value="His_kinase_dom"/>
</dbReference>
<dbReference type="SUPFAM" id="SSF55874">
    <property type="entry name" value="ATPase domain of HSP90 chaperone/DNA topoisomerase II/histidine kinase"/>
    <property type="match status" value="1"/>
</dbReference>
<gene>
    <name evidence="12" type="ordered locus">Galf_2074</name>
</gene>
<organism evidence="12 13">
    <name type="scientific">Gallionella capsiferriformans (strain ES-2)</name>
    <name type="common">Gallionella ferruginea capsiferriformans (strain ES-2)</name>
    <dbReference type="NCBI Taxonomy" id="395494"/>
    <lineage>
        <taxon>Bacteria</taxon>
        <taxon>Pseudomonadati</taxon>
        <taxon>Pseudomonadota</taxon>
        <taxon>Betaproteobacteria</taxon>
        <taxon>Nitrosomonadales</taxon>
        <taxon>Gallionellaceae</taxon>
        <taxon>Gallionella</taxon>
    </lineage>
</organism>
<sequence>MNLSSALPGHIQLRRLVNLRSLAVAAQALTLLAVWQGLKIELEWLPMLACIATLATLNLLSFIRLGNRRPVNDSELFAQLCIDVIALSILLYYAGGSTNPFVSLYLLPLVIAAATLQPRFTWGMAALTTACYSLLMVYYIPLPHNQHDMSMQHDMDMNMSTEMDSAFNTHVLGMWLGFVISAVVVAYFVVKMAQAVRKRDELLVQVREEILRNERIVALGTQAAGAAHELGTPLSTMAVIIGELKHDSLLPEQQDSLSLLDEQVRACRRILDKMMHNAQDSGSITRTAADELISEVLDEWQLLRPTAQYRYHVEANAPLINVDVTLRAALMNLLNNAADASPDAIEISTRHDNVNFILEIHDHGAGLSEEAALKAGSAFFTTKTEGRGLGLFLANATIERLGGNVRLYNREAGGATTELSLPIAQASL</sequence>
<evidence type="ECO:0000256" key="8">
    <source>
        <dbReference type="ARBA" id="ARBA00022777"/>
    </source>
</evidence>
<dbReference type="OrthoDB" id="9785252at2"/>
<evidence type="ECO:0000256" key="5">
    <source>
        <dbReference type="ARBA" id="ARBA00022553"/>
    </source>
</evidence>
<feature type="transmembrane region" description="Helical" evidence="10">
    <location>
        <begin position="44"/>
        <end position="64"/>
    </location>
</feature>
<dbReference type="Gene3D" id="3.30.565.10">
    <property type="entry name" value="Histidine kinase-like ATPase, C-terminal domain"/>
    <property type="match status" value="1"/>
</dbReference>
<evidence type="ECO:0000256" key="9">
    <source>
        <dbReference type="ARBA" id="ARBA00022840"/>
    </source>
</evidence>
<keyword evidence="7" id="KW-0547">Nucleotide-binding</keyword>
<name>D9SHY9_GALCS</name>
<dbReference type="InterPro" id="IPR004358">
    <property type="entry name" value="Sig_transdc_His_kin-like_C"/>
</dbReference>
<dbReference type="CDD" id="cd00082">
    <property type="entry name" value="HisKA"/>
    <property type="match status" value="1"/>
</dbReference>
<dbReference type="InterPro" id="IPR036890">
    <property type="entry name" value="HATPase_C_sf"/>
</dbReference>
<dbReference type="InterPro" id="IPR036097">
    <property type="entry name" value="HisK_dim/P_sf"/>
</dbReference>
<feature type="transmembrane region" description="Helical" evidence="10">
    <location>
        <begin position="21"/>
        <end position="38"/>
    </location>
</feature>
<proteinExistence type="predicted"/>
<keyword evidence="10" id="KW-0472">Membrane</keyword>
<dbReference type="HOGENOM" id="CLU_046130_1_1_4"/>
<keyword evidence="8 12" id="KW-0418">Kinase</keyword>
<keyword evidence="13" id="KW-1185">Reference proteome</keyword>
<evidence type="ECO:0000256" key="10">
    <source>
        <dbReference type="SAM" id="Phobius"/>
    </source>
</evidence>
<accession>D9SHY9</accession>
<evidence type="ECO:0000256" key="6">
    <source>
        <dbReference type="ARBA" id="ARBA00022679"/>
    </source>
</evidence>
<dbReference type="SMART" id="SM00388">
    <property type="entry name" value="HisKA"/>
    <property type="match status" value="1"/>
</dbReference>
<dbReference type="InterPro" id="IPR003661">
    <property type="entry name" value="HisK_dim/P_dom"/>
</dbReference>
<dbReference type="GO" id="GO:0000155">
    <property type="term" value="F:phosphorelay sensor kinase activity"/>
    <property type="evidence" value="ECO:0007669"/>
    <property type="project" value="InterPro"/>
</dbReference>
<comment type="subcellular location">
    <subcellularLocation>
        <location evidence="2">Cell membrane</location>
        <topology evidence="2">Multi-pass membrane protein</topology>
    </subcellularLocation>
</comment>
<dbReference type="AlphaFoldDB" id="D9SHY9"/>
<dbReference type="Pfam" id="PF02518">
    <property type="entry name" value="HATPase_c"/>
    <property type="match status" value="1"/>
</dbReference>
<dbReference type="PANTHER" id="PTHR44936:SF10">
    <property type="entry name" value="SENSOR PROTEIN RSTB"/>
    <property type="match status" value="1"/>
</dbReference>
<dbReference type="EC" id="2.7.13.3" evidence="3"/>
<keyword evidence="10" id="KW-0812">Transmembrane</keyword>
<feature type="domain" description="Histidine kinase" evidence="11">
    <location>
        <begin position="225"/>
        <end position="425"/>
    </location>
</feature>